<dbReference type="Proteomes" id="UP000217103">
    <property type="component" value="Unassembled WGS sequence"/>
</dbReference>
<reference evidence="4 5" key="1">
    <citation type="submission" date="2016-10" db="EMBL/GenBank/DDBJ databases">
        <authorList>
            <person name="de Groot N.N."/>
        </authorList>
    </citation>
    <scope>NUCLEOTIDE SEQUENCE [LARGE SCALE GENOMIC DNA]</scope>
    <source>
        <strain evidence="4 5">DSM 43794</strain>
    </source>
</reference>
<accession>A0A1H1I711</accession>
<evidence type="ECO:0000313" key="4">
    <source>
        <dbReference type="EMBL" id="SDR33473.1"/>
    </source>
</evidence>
<feature type="transmembrane region" description="Helical" evidence="2">
    <location>
        <begin position="139"/>
        <end position="161"/>
    </location>
</feature>
<evidence type="ECO:0000256" key="2">
    <source>
        <dbReference type="SAM" id="Phobius"/>
    </source>
</evidence>
<keyword evidence="2" id="KW-0472">Membrane</keyword>
<dbReference type="Pfam" id="PF14219">
    <property type="entry name" value="DUF4328"/>
    <property type="match status" value="1"/>
</dbReference>
<keyword evidence="5" id="KW-1185">Reference proteome</keyword>
<dbReference type="InterPro" id="IPR025565">
    <property type="entry name" value="DUF4328"/>
</dbReference>
<evidence type="ECO:0000256" key="1">
    <source>
        <dbReference type="SAM" id="MobiDB-lite"/>
    </source>
</evidence>
<feature type="transmembrane region" description="Helical" evidence="2">
    <location>
        <begin position="56"/>
        <end position="86"/>
    </location>
</feature>
<evidence type="ECO:0000313" key="5">
    <source>
        <dbReference type="Proteomes" id="UP000217103"/>
    </source>
</evidence>
<sequence length="256" mass="26773">MRLARTPTQRSATAVYVSLLVQFAMLTAIVIFEAVRGRRLAEELSALGGDHRSPDAQALVGAASVFAVLLLMLLAATFAAAAYYAIWLTRAAGAGGGRSLPASRVLAGWLVPGVNLVAPPLIVDRVWRSAAPQPGGRRRWLVLLYAWWLSCLGALALVLAPGGASTAEAELTGLGPVELVAVAVAAVLCAATVREITALRTARRTAPTRHRTCAGRITGLAARPMAAGEAGRPRRQSPSHALISSHPPLEVSKRSS</sequence>
<evidence type="ECO:0000259" key="3">
    <source>
        <dbReference type="Pfam" id="PF14219"/>
    </source>
</evidence>
<proteinExistence type="predicted"/>
<keyword evidence="2" id="KW-0812">Transmembrane</keyword>
<keyword evidence="2" id="KW-1133">Transmembrane helix</keyword>
<gene>
    <name evidence="4" type="ORF">SAMN04489764_5290</name>
</gene>
<feature type="transmembrane region" description="Helical" evidence="2">
    <location>
        <begin position="12"/>
        <end position="35"/>
    </location>
</feature>
<feature type="transmembrane region" description="Helical" evidence="2">
    <location>
        <begin position="173"/>
        <end position="193"/>
    </location>
</feature>
<dbReference type="EMBL" id="FNKK01000002">
    <property type="protein sequence ID" value="SDR33473.1"/>
    <property type="molecule type" value="Genomic_DNA"/>
</dbReference>
<organism evidence="4 5">
    <name type="scientific">Thermostaphylospora chromogena</name>
    <dbReference type="NCBI Taxonomy" id="35622"/>
    <lineage>
        <taxon>Bacteria</taxon>
        <taxon>Bacillati</taxon>
        <taxon>Actinomycetota</taxon>
        <taxon>Actinomycetes</taxon>
        <taxon>Streptosporangiales</taxon>
        <taxon>Thermomonosporaceae</taxon>
        <taxon>Thermostaphylospora</taxon>
    </lineage>
</organism>
<dbReference type="OrthoDB" id="3544063at2"/>
<dbReference type="AlphaFoldDB" id="A0A1H1I711"/>
<name>A0A1H1I711_9ACTN</name>
<dbReference type="RefSeq" id="WP_093262877.1">
    <property type="nucleotide sequence ID" value="NZ_FNKK01000002.1"/>
</dbReference>
<protein>
    <recommendedName>
        <fullName evidence="3">DUF4328 domain-containing protein</fullName>
    </recommendedName>
</protein>
<feature type="domain" description="DUF4328" evidence="3">
    <location>
        <begin position="55"/>
        <end position="198"/>
    </location>
</feature>
<feature type="region of interest" description="Disordered" evidence="1">
    <location>
        <begin position="224"/>
        <end position="256"/>
    </location>
</feature>